<dbReference type="EMBL" id="MPUH01001087">
    <property type="protein sequence ID" value="OMJ70446.1"/>
    <property type="molecule type" value="Genomic_DNA"/>
</dbReference>
<dbReference type="GO" id="GO:0005634">
    <property type="term" value="C:nucleus"/>
    <property type="evidence" value="ECO:0007669"/>
    <property type="project" value="TreeGrafter"/>
</dbReference>
<dbReference type="PANTHER" id="PTHR44167:SF24">
    <property type="entry name" value="SERINE_THREONINE-PROTEIN KINASE CHK2"/>
    <property type="match status" value="1"/>
</dbReference>
<dbReference type="AlphaFoldDB" id="A0A1R2B104"/>
<evidence type="ECO:0000259" key="1">
    <source>
        <dbReference type="PROSITE" id="PS50011"/>
    </source>
</evidence>
<dbReference type="InterPro" id="IPR011009">
    <property type="entry name" value="Kinase-like_dom_sf"/>
</dbReference>
<sequence length="560" mass="64937">MNQKSKDFYSIVAKELRTSIVQEHLPKLSKNGLENSLEEIMKNLKSQTIPEVKNFVRCLLLLGLEAEPAQGQNFMKYYTEAESTLNIFPEHKNYIIETLDFILYKEILHCSNSNILALAKLASSLGDSANFISQQEAKIKLNQMIWKTIKNLTKSYSESRSLRLISTIIEAENSNYDMSAIKEIAVRLVLDYIEKRNGIVMIEDKVKHNIQNDHKLLNHMMMMNINESEIQERIIYLKHEVENIENERYESDKPVYKDNGVFEAYKILENVQLRCIEEEVKFVNDIPKYAKITKNFHVCIYKAEYKKGAVAAKIYNKITPDVDMTVVYNECKIYQILGDKANPLINSFLKYYGSFTQGDKICLVMEYIENDLMTCLTFLKQQGIIFSDLQILPLMQKLLASFAEMEELGIYHGDIKPHNILVDDNWNFKIIDFSISAVNNEFLNEETTSGFYPLQGTAGYMAPEIIEGIKKGLKNDVFKMSRADVFSLGMTFLQMLTLEDYNGYNLRENNELLMNKVDQLIYPWARGMLKKMLCADPNCRLKFKDLLCMIIDIYQKTFTQ</sequence>
<keyword evidence="3" id="KW-1185">Reference proteome</keyword>
<dbReference type="SUPFAM" id="SSF56112">
    <property type="entry name" value="Protein kinase-like (PK-like)"/>
    <property type="match status" value="1"/>
</dbReference>
<comment type="caution">
    <text evidence="2">The sequence shown here is derived from an EMBL/GenBank/DDBJ whole genome shotgun (WGS) entry which is preliminary data.</text>
</comment>
<proteinExistence type="predicted"/>
<dbReference type="PANTHER" id="PTHR44167">
    <property type="entry name" value="OVARIAN-SPECIFIC SERINE/THREONINE-PROTEIN KINASE LOK-RELATED"/>
    <property type="match status" value="1"/>
</dbReference>
<dbReference type="PROSITE" id="PS50011">
    <property type="entry name" value="PROTEIN_KINASE_DOM"/>
    <property type="match status" value="1"/>
</dbReference>
<dbReference type="SMART" id="SM00220">
    <property type="entry name" value="S_TKc"/>
    <property type="match status" value="1"/>
</dbReference>
<dbReference type="GO" id="GO:0005737">
    <property type="term" value="C:cytoplasm"/>
    <property type="evidence" value="ECO:0007669"/>
    <property type="project" value="TreeGrafter"/>
</dbReference>
<protein>
    <recommendedName>
        <fullName evidence="1">Protein kinase domain-containing protein</fullName>
    </recommendedName>
</protein>
<evidence type="ECO:0000313" key="2">
    <source>
        <dbReference type="EMBL" id="OMJ70446.1"/>
    </source>
</evidence>
<reference evidence="2 3" key="1">
    <citation type="submission" date="2016-11" db="EMBL/GenBank/DDBJ databases">
        <title>The macronuclear genome of Stentor coeruleus: a giant cell with tiny introns.</title>
        <authorList>
            <person name="Slabodnick M."/>
            <person name="Ruby J.G."/>
            <person name="Reiff S.B."/>
            <person name="Swart E.C."/>
            <person name="Gosai S."/>
            <person name="Prabakaran S."/>
            <person name="Witkowska E."/>
            <person name="Larue G.E."/>
            <person name="Fisher S."/>
            <person name="Freeman R.M."/>
            <person name="Gunawardena J."/>
            <person name="Chu W."/>
            <person name="Stover N.A."/>
            <person name="Gregory B.D."/>
            <person name="Nowacki M."/>
            <person name="Derisi J."/>
            <person name="Roy S.W."/>
            <person name="Marshall W.F."/>
            <person name="Sood P."/>
        </authorList>
    </citation>
    <scope>NUCLEOTIDE SEQUENCE [LARGE SCALE GENOMIC DNA]</scope>
    <source>
        <strain evidence="2">WM001</strain>
    </source>
</reference>
<dbReference type="Gene3D" id="1.10.510.10">
    <property type="entry name" value="Transferase(Phosphotransferase) domain 1"/>
    <property type="match status" value="1"/>
</dbReference>
<dbReference type="InterPro" id="IPR008271">
    <property type="entry name" value="Ser/Thr_kinase_AS"/>
</dbReference>
<evidence type="ECO:0000313" key="3">
    <source>
        <dbReference type="Proteomes" id="UP000187209"/>
    </source>
</evidence>
<dbReference type="InterPro" id="IPR000719">
    <property type="entry name" value="Prot_kinase_dom"/>
</dbReference>
<name>A0A1R2B104_9CILI</name>
<feature type="domain" description="Protein kinase" evidence="1">
    <location>
        <begin position="286"/>
        <end position="558"/>
    </location>
</feature>
<accession>A0A1R2B104</accession>
<dbReference type="OrthoDB" id="290533at2759"/>
<dbReference type="GO" id="GO:0044773">
    <property type="term" value="P:mitotic DNA damage checkpoint signaling"/>
    <property type="evidence" value="ECO:0007669"/>
    <property type="project" value="TreeGrafter"/>
</dbReference>
<gene>
    <name evidence="2" type="ORF">SteCoe_31585</name>
</gene>
<dbReference type="PROSITE" id="PS00108">
    <property type="entry name" value="PROTEIN_KINASE_ST"/>
    <property type="match status" value="1"/>
</dbReference>
<dbReference type="GO" id="GO:0004674">
    <property type="term" value="F:protein serine/threonine kinase activity"/>
    <property type="evidence" value="ECO:0007669"/>
    <property type="project" value="TreeGrafter"/>
</dbReference>
<dbReference type="Proteomes" id="UP000187209">
    <property type="component" value="Unassembled WGS sequence"/>
</dbReference>
<dbReference type="GO" id="GO:0005524">
    <property type="term" value="F:ATP binding"/>
    <property type="evidence" value="ECO:0007669"/>
    <property type="project" value="InterPro"/>
</dbReference>
<organism evidence="2 3">
    <name type="scientific">Stentor coeruleus</name>
    <dbReference type="NCBI Taxonomy" id="5963"/>
    <lineage>
        <taxon>Eukaryota</taxon>
        <taxon>Sar</taxon>
        <taxon>Alveolata</taxon>
        <taxon>Ciliophora</taxon>
        <taxon>Postciliodesmatophora</taxon>
        <taxon>Heterotrichea</taxon>
        <taxon>Heterotrichida</taxon>
        <taxon>Stentoridae</taxon>
        <taxon>Stentor</taxon>
    </lineage>
</organism>
<dbReference type="CDD" id="cd00180">
    <property type="entry name" value="PKc"/>
    <property type="match status" value="1"/>
</dbReference>
<dbReference type="Pfam" id="PF00069">
    <property type="entry name" value="Pkinase"/>
    <property type="match status" value="1"/>
</dbReference>